<sequence length="232" mass="26513">MKDNTSLQTYKNYTNGVFDRDKAILNAKKAKCEIITTETILNVPIPQDFFGEYSWLNDIIKSTSIVTLSESRGRTDDYTYGEVGHAIIIKDANIYNRIICDPVFGKYKEVMLINGSLVMTLREHYKNIQGALICVHNHPGNSSFSYNDIVHLLSCVEVGAIAVVGNTSWLYVLSKNTLNVQYYKKIASNMRREFAKRIGLSLNEDQVKHEIAKNFLENCNNNGFTYSKYKRR</sequence>
<evidence type="ECO:0000313" key="2">
    <source>
        <dbReference type="Proteomes" id="UP000182624"/>
    </source>
</evidence>
<dbReference type="Proteomes" id="UP000182624">
    <property type="component" value="Unassembled WGS sequence"/>
</dbReference>
<dbReference type="OrthoDB" id="2005221at2"/>
<reference evidence="2" key="1">
    <citation type="submission" date="2016-10" db="EMBL/GenBank/DDBJ databases">
        <authorList>
            <person name="Varghese N."/>
            <person name="Submissions S."/>
        </authorList>
    </citation>
    <scope>NUCLEOTIDE SEQUENCE [LARGE SCALE GENOMIC DNA]</scope>
    <source>
        <strain evidence="2">P18</strain>
    </source>
</reference>
<protein>
    <recommendedName>
        <fullName evidence="3">RadC-like JAB domain-containing protein</fullName>
    </recommendedName>
</protein>
<dbReference type="AlphaFoldDB" id="A0A1I5XWJ3"/>
<accession>A0A1I5XWJ3</accession>
<name>A0A1I5XWJ3_9FIRM</name>
<keyword evidence="2" id="KW-1185">Reference proteome</keyword>
<evidence type="ECO:0000313" key="1">
    <source>
        <dbReference type="EMBL" id="SFQ36323.1"/>
    </source>
</evidence>
<dbReference type="EMBL" id="FOXO01000038">
    <property type="protein sequence ID" value="SFQ36323.1"/>
    <property type="molecule type" value="Genomic_DNA"/>
</dbReference>
<dbReference type="RefSeq" id="WP_074891544.1">
    <property type="nucleotide sequence ID" value="NZ_FOXO01000038.1"/>
</dbReference>
<gene>
    <name evidence="1" type="ORF">SAMN04487928_13812</name>
</gene>
<evidence type="ECO:0008006" key="3">
    <source>
        <dbReference type="Google" id="ProtNLM"/>
    </source>
</evidence>
<proteinExistence type="predicted"/>
<organism evidence="1 2">
    <name type="scientific">Butyrivibrio proteoclasticus</name>
    <dbReference type="NCBI Taxonomy" id="43305"/>
    <lineage>
        <taxon>Bacteria</taxon>
        <taxon>Bacillati</taxon>
        <taxon>Bacillota</taxon>
        <taxon>Clostridia</taxon>
        <taxon>Lachnospirales</taxon>
        <taxon>Lachnospiraceae</taxon>
        <taxon>Butyrivibrio</taxon>
    </lineage>
</organism>